<evidence type="ECO:0000256" key="5">
    <source>
        <dbReference type="ARBA" id="ARBA00051722"/>
    </source>
</evidence>
<dbReference type="InterPro" id="IPR036196">
    <property type="entry name" value="Ptyr_pPase_sf"/>
</dbReference>
<organism evidence="8 9">
    <name type="scientific">Vibrio algarum</name>
    <dbReference type="NCBI Taxonomy" id="3020714"/>
    <lineage>
        <taxon>Bacteria</taxon>
        <taxon>Pseudomonadati</taxon>
        <taxon>Pseudomonadota</taxon>
        <taxon>Gammaproteobacteria</taxon>
        <taxon>Vibrionales</taxon>
        <taxon>Vibrionaceae</taxon>
        <taxon>Vibrio</taxon>
    </lineage>
</organism>
<evidence type="ECO:0000256" key="3">
    <source>
        <dbReference type="ARBA" id="ARBA00022801"/>
    </source>
</evidence>
<dbReference type="PANTHER" id="PTHR11717">
    <property type="entry name" value="LOW MOLECULAR WEIGHT PROTEIN TYROSINE PHOSPHATASE"/>
    <property type="match status" value="1"/>
</dbReference>
<dbReference type="InterPro" id="IPR017867">
    <property type="entry name" value="Tyr_phospatase_low_mol_wt"/>
</dbReference>
<name>A0ABT4YQM7_9VIBR</name>
<gene>
    <name evidence="8" type="ORF">PGX00_08570</name>
</gene>
<evidence type="ECO:0000313" key="8">
    <source>
        <dbReference type="EMBL" id="MDB1123707.1"/>
    </source>
</evidence>
<dbReference type="Gene3D" id="3.30.470.20">
    <property type="entry name" value="ATP-grasp fold, B domain"/>
    <property type="match status" value="1"/>
</dbReference>
<dbReference type="SUPFAM" id="SSF56059">
    <property type="entry name" value="Glutathione synthetase ATP-binding domain-like"/>
    <property type="match status" value="1"/>
</dbReference>
<keyword evidence="6" id="KW-0547">Nucleotide-binding</keyword>
<dbReference type="InterPro" id="IPR011761">
    <property type="entry name" value="ATP-grasp"/>
</dbReference>
<dbReference type="Gene3D" id="3.40.50.20">
    <property type="match status" value="1"/>
</dbReference>
<dbReference type="InterPro" id="IPR023485">
    <property type="entry name" value="Ptyr_pPase"/>
</dbReference>
<evidence type="ECO:0000256" key="1">
    <source>
        <dbReference type="ARBA" id="ARBA00011063"/>
    </source>
</evidence>
<feature type="domain" description="ATP-grasp" evidence="7">
    <location>
        <begin position="127"/>
        <end position="316"/>
    </location>
</feature>
<protein>
    <recommendedName>
        <fullName evidence="2">protein-tyrosine-phosphatase</fullName>
        <ecNumber evidence="2">3.1.3.48</ecNumber>
    </recommendedName>
</protein>
<comment type="catalytic activity">
    <reaction evidence="5">
        <text>O-phospho-L-tyrosyl-[protein] + H2O = L-tyrosyl-[protein] + phosphate</text>
        <dbReference type="Rhea" id="RHEA:10684"/>
        <dbReference type="Rhea" id="RHEA-COMP:10136"/>
        <dbReference type="Rhea" id="RHEA-COMP:20101"/>
        <dbReference type="ChEBI" id="CHEBI:15377"/>
        <dbReference type="ChEBI" id="CHEBI:43474"/>
        <dbReference type="ChEBI" id="CHEBI:46858"/>
        <dbReference type="ChEBI" id="CHEBI:61978"/>
        <dbReference type="EC" id="3.1.3.48"/>
    </reaction>
</comment>
<keyword evidence="6" id="KW-0067">ATP-binding</keyword>
<reference evidence="8 9" key="1">
    <citation type="submission" date="2023-01" db="EMBL/GenBank/DDBJ databases">
        <title>Vibrio sp. KJ40-1 sp.nov, isolated from marine algae.</title>
        <authorList>
            <person name="Butt M."/>
            <person name="Kim J.M.J."/>
            <person name="Jeon C.O.C."/>
        </authorList>
    </citation>
    <scope>NUCLEOTIDE SEQUENCE [LARGE SCALE GENOMIC DNA]</scope>
    <source>
        <strain evidence="8 9">KJ40-1</strain>
    </source>
</reference>
<dbReference type="PRINTS" id="PR00719">
    <property type="entry name" value="LMWPTPASE"/>
</dbReference>
<dbReference type="RefSeq" id="WP_272135271.1">
    <property type="nucleotide sequence ID" value="NZ_JAQLOI010000001.1"/>
</dbReference>
<dbReference type="Pfam" id="PF15632">
    <property type="entry name" value="ATPgrasp_Ter"/>
    <property type="match status" value="1"/>
</dbReference>
<dbReference type="InterPro" id="IPR050438">
    <property type="entry name" value="LMW_PTPase"/>
</dbReference>
<dbReference type="Pfam" id="PF01451">
    <property type="entry name" value="LMWPc"/>
    <property type="match status" value="1"/>
</dbReference>
<dbReference type="EC" id="3.1.3.48" evidence="2"/>
<accession>A0ABT4YQM7</accession>
<dbReference type="Proteomes" id="UP001210678">
    <property type="component" value="Unassembled WGS sequence"/>
</dbReference>
<dbReference type="Gene3D" id="3.40.50.2300">
    <property type="match status" value="1"/>
</dbReference>
<evidence type="ECO:0000256" key="2">
    <source>
        <dbReference type="ARBA" id="ARBA00013064"/>
    </source>
</evidence>
<sequence>MTNKSRKKTPSVLVLGEDTRSFLSVIRSLGKAGYDVHVVCYDRTSPALKSKYVSSAQFYNYQAYSQSEWLENVIALIERYQFHLVIPCDERAIYPLWSAKHRIPANTQLAIANQLALDVLFDKWKTKQIAIECNVSVADGNIVNLSDTTYEQLVGVYGKKFVIKPLQSFEESKLSQRQKVAIVKSESDFNSYIRMAGNGQQYLVEKFFSGKGEGLSVLSIKGKVYAAFAHIRVAEPNHGGGSSYRKSIPLDPELLEATKSICLRSELTGVAMFEYRRDLQTNEWILVEVNARFWGSLPLAEYAGVDFPALYADYLVSGELPSKIQLEYRQDVFARVLTADLYEIKREYEIAALEKGKWNSLMSLLDRLVHILRFLGPKETIDSFDVTDPRPFIRECILLFGQLFKAFVRKNSFLLRFRRNRTRARLKKLFKLNSNRTVLFVCYGNIMRSPFALKCFQDAVDNSHGHIVLSGDSFGFHLDENRSSPEKACEAALSLGYDLSTHFSKWMTQGDISESDIIVYFDEKNSDKLSAYYRSNYAFCAADLVDESIAIEATIEDPYGEELYSVILCYKEIESSVKALVGVYEGAIK</sequence>
<comment type="similarity">
    <text evidence="1">Belongs to the low molecular weight phosphotyrosine protein phosphatase family.</text>
</comment>
<evidence type="ECO:0000256" key="6">
    <source>
        <dbReference type="PROSITE-ProRule" id="PRU00409"/>
    </source>
</evidence>
<keyword evidence="4" id="KW-0904">Protein phosphatase</keyword>
<proteinExistence type="inferred from homology"/>
<comment type="caution">
    <text evidence="8">The sequence shown here is derived from an EMBL/GenBank/DDBJ whole genome shotgun (WGS) entry which is preliminary data.</text>
</comment>
<keyword evidence="9" id="KW-1185">Reference proteome</keyword>
<keyword evidence="3" id="KW-0378">Hydrolase</keyword>
<dbReference type="PROSITE" id="PS50975">
    <property type="entry name" value="ATP_GRASP"/>
    <property type="match status" value="1"/>
</dbReference>
<dbReference type="EMBL" id="JAQLOI010000001">
    <property type="protein sequence ID" value="MDB1123707.1"/>
    <property type="molecule type" value="Genomic_DNA"/>
</dbReference>
<dbReference type="SUPFAM" id="SSF52788">
    <property type="entry name" value="Phosphotyrosine protein phosphatases I"/>
    <property type="match status" value="1"/>
</dbReference>
<evidence type="ECO:0000259" key="7">
    <source>
        <dbReference type="PROSITE" id="PS50975"/>
    </source>
</evidence>
<evidence type="ECO:0000313" key="9">
    <source>
        <dbReference type="Proteomes" id="UP001210678"/>
    </source>
</evidence>
<evidence type="ECO:0000256" key="4">
    <source>
        <dbReference type="ARBA" id="ARBA00022912"/>
    </source>
</evidence>
<dbReference type="SMART" id="SM00226">
    <property type="entry name" value="LMWPc"/>
    <property type="match status" value="1"/>
</dbReference>
<dbReference type="PANTHER" id="PTHR11717:SF31">
    <property type="entry name" value="LOW MOLECULAR WEIGHT PROTEIN-TYROSINE-PHOSPHATASE ETP-RELATED"/>
    <property type="match status" value="1"/>
</dbReference>